<evidence type="ECO:0000313" key="1">
    <source>
        <dbReference type="EMBL" id="GAA1666616.1"/>
    </source>
</evidence>
<organism evidence="1 2">
    <name type="scientific">Streptomyces yatensis</name>
    <dbReference type="NCBI Taxonomy" id="155177"/>
    <lineage>
        <taxon>Bacteria</taxon>
        <taxon>Bacillati</taxon>
        <taxon>Actinomycetota</taxon>
        <taxon>Actinomycetes</taxon>
        <taxon>Kitasatosporales</taxon>
        <taxon>Streptomycetaceae</taxon>
        <taxon>Streptomyces</taxon>
        <taxon>Streptomyces violaceusniger group</taxon>
    </lineage>
</organism>
<proteinExistence type="predicted"/>
<gene>
    <name evidence="1" type="ORF">GCM10009680_02720</name>
</gene>
<keyword evidence="2" id="KW-1185">Reference proteome</keyword>
<name>A0ABN2G7G5_9ACTN</name>
<dbReference type="RefSeq" id="WP_211122775.1">
    <property type="nucleotide sequence ID" value="NZ_BAAALR010000004.1"/>
</dbReference>
<accession>A0ABN2G7G5</accession>
<evidence type="ECO:0000313" key="2">
    <source>
        <dbReference type="Proteomes" id="UP001499947"/>
    </source>
</evidence>
<dbReference type="EMBL" id="BAAALR010000004">
    <property type="protein sequence ID" value="GAA1666616.1"/>
    <property type="molecule type" value="Genomic_DNA"/>
</dbReference>
<comment type="caution">
    <text evidence="1">The sequence shown here is derived from an EMBL/GenBank/DDBJ whole genome shotgun (WGS) entry which is preliminary data.</text>
</comment>
<dbReference type="Proteomes" id="UP001499947">
    <property type="component" value="Unassembled WGS sequence"/>
</dbReference>
<reference evidence="1 2" key="1">
    <citation type="journal article" date="2019" name="Int. J. Syst. Evol. Microbiol.">
        <title>The Global Catalogue of Microorganisms (GCM) 10K type strain sequencing project: providing services to taxonomists for standard genome sequencing and annotation.</title>
        <authorList>
            <consortium name="The Broad Institute Genomics Platform"/>
            <consortium name="The Broad Institute Genome Sequencing Center for Infectious Disease"/>
            <person name="Wu L."/>
            <person name="Ma J."/>
        </authorList>
    </citation>
    <scope>NUCLEOTIDE SEQUENCE [LARGE SCALE GENOMIC DNA]</scope>
    <source>
        <strain evidence="1 2">JCM 13244</strain>
    </source>
</reference>
<sequence length="56" mass="5729">MAVRLSSCECAAAAALERLIGWGLIDWSVIGWDVIGSGAEPPPTPYAAGARISSSP</sequence>
<protein>
    <submittedName>
        <fullName evidence="1">Uncharacterized protein</fullName>
    </submittedName>
</protein>